<evidence type="ECO:0000256" key="6">
    <source>
        <dbReference type="ARBA" id="ARBA00023136"/>
    </source>
</evidence>
<keyword evidence="6 8" id="KW-0472">Membrane</keyword>
<comment type="subcellular location">
    <subcellularLocation>
        <location evidence="1 8">Cell outer membrane</location>
        <topology evidence="1 8">Multi-pass membrane protein</topology>
    </subcellularLocation>
</comment>
<evidence type="ECO:0000256" key="7">
    <source>
        <dbReference type="ARBA" id="ARBA00023237"/>
    </source>
</evidence>
<feature type="domain" description="TonB-dependent receptor-like beta-barrel" evidence="11">
    <location>
        <begin position="285"/>
        <end position="625"/>
    </location>
</feature>
<dbReference type="AlphaFoldDB" id="A0A4U0NKH7"/>
<dbReference type="PANTHER" id="PTHR30069">
    <property type="entry name" value="TONB-DEPENDENT OUTER MEMBRANE RECEPTOR"/>
    <property type="match status" value="1"/>
</dbReference>
<proteinExistence type="inferred from homology"/>
<keyword evidence="3 8" id="KW-1134">Transmembrane beta strand</keyword>
<dbReference type="PROSITE" id="PS52016">
    <property type="entry name" value="TONB_DEPENDENT_REC_3"/>
    <property type="match status" value="1"/>
</dbReference>
<feature type="signal peptide" evidence="10">
    <location>
        <begin position="1"/>
        <end position="20"/>
    </location>
</feature>
<accession>A0A4U0NKH7</accession>
<dbReference type="GO" id="GO:0009279">
    <property type="term" value="C:cell outer membrane"/>
    <property type="evidence" value="ECO:0007669"/>
    <property type="project" value="UniProtKB-SubCell"/>
</dbReference>
<feature type="domain" description="TonB-dependent receptor plug" evidence="12">
    <location>
        <begin position="62"/>
        <end position="143"/>
    </location>
</feature>
<dbReference type="InterPro" id="IPR036942">
    <property type="entry name" value="Beta-barrel_TonB_sf"/>
</dbReference>
<gene>
    <name evidence="13" type="ORF">FAZ15_15140</name>
</gene>
<evidence type="ECO:0000256" key="10">
    <source>
        <dbReference type="SAM" id="SignalP"/>
    </source>
</evidence>
<keyword evidence="7 8" id="KW-0998">Cell outer membrane</keyword>
<protein>
    <submittedName>
        <fullName evidence="13">TonB-dependent receptor</fullName>
    </submittedName>
</protein>
<dbReference type="GO" id="GO:0044718">
    <property type="term" value="P:siderophore transmembrane transport"/>
    <property type="evidence" value="ECO:0007669"/>
    <property type="project" value="TreeGrafter"/>
</dbReference>
<comment type="caution">
    <text evidence="13">The sequence shown here is derived from an EMBL/GenBank/DDBJ whole genome shotgun (WGS) entry which is preliminary data.</text>
</comment>
<evidence type="ECO:0000256" key="5">
    <source>
        <dbReference type="ARBA" id="ARBA00023077"/>
    </source>
</evidence>
<keyword evidence="4 8" id="KW-0812">Transmembrane</keyword>
<evidence type="ECO:0000313" key="14">
    <source>
        <dbReference type="Proteomes" id="UP000306808"/>
    </source>
</evidence>
<keyword evidence="2 8" id="KW-0813">Transport</keyword>
<dbReference type="Pfam" id="PF00593">
    <property type="entry name" value="TonB_dep_Rec_b-barrel"/>
    <property type="match status" value="1"/>
</dbReference>
<dbReference type="InterPro" id="IPR039426">
    <property type="entry name" value="TonB-dep_rcpt-like"/>
</dbReference>
<dbReference type="Pfam" id="PF07715">
    <property type="entry name" value="Plug"/>
    <property type="match status" value="1"/>
</dbReference>
<dbReference type="Gene3D" id="2.170.130.10">
    <property type="entry name" value="TonB-dependent receptor, plug domain"/>
    <property type="match status" value="1"/>
</dbReference>
<keyword evidence="5 9" id="KW-0798">TonB box</keyword>
<dbReference type="Gene3D" id="2.40.170.20">
    <property type="entry name" value="TonB-dependent receptor, beta-barrel domain"/>
    <property type="match status" value="1"/>
</dbReference>
<evidence type="ECO:0000259" key="11">
    <source>
        <dbReference type="Pfam" id="PF00593"/>
    </source>
</evidence>
<dbReference type="SUPFAM" id="SSF56935">
    <property type="entry name" value="Porins"/>
    <property type="match status" value="1"/>
</dbReference>
<keyword evidence="14" id="KW-1185">Reference proteome</keyword>
<feature type="chain" id="PRO_5020210885" evidence="10">
    <location>
        <begin position="21"/>
        <end position="675"/>
    </location>
</feature>
<evidence type="ECO:0000256" key="3">
    <source>
        <dbReference type="ARBA" id="ARBA00022452"/>
    </source>
</evidence>
<dbReference type="OrthoDB" id="9759247at2"/>
<dbReference type="InterPro" id="IPR037066">
    <property type="entry name" value="Plug_dom_sf"/>
</dbReference>
<dbReference type="GO" id="GO:0015344">
    <property type="term" value="F:siderophore uptake transmembrane transporter activity"/>
    <property type="evidence" value="ECO:0007669"/>
    <property type="project" value="TreeGrafter"/>
</dbReference>
<sequence length="675" mass="76310">MKRSAYSLYLLFSLHSITFAQQGSFPADSIKQIILDEISISHHADIASANQQRQRASLQEPTDKILEHIPGIQMIRRGNYAWEPTMRSLNAAQVNITIDGMHLFGACTDRMDPISSYIEPTNLKRIVARFGPSMDNYGGAIGGGINFKLQEAALAATHPVTGTIGTGYESNAGALQTLATLQYSQTRFAVQASAILRKASNYTAANQTTIPFSQYQKWNASLQASYQVDAHHHITTSYIQDEGKDIGYPALTMDVAYAKAKIGSVSHSYHQHDGRLVHWENKLYYNLVDHAMDDTKRPTEEITMHMDMPGRSWTGGLYSEIHYKVHEKHLIKSRFSGYRNRMTADMTMYPDAGTPMYMYTLPDAQRYFTALDISDQISLSPKLQLQLMATIAYQGSAIYSEAGKTQLSGMIAGDPGRQNWLFNTHAKASYALSTFWHISVGLARAMRAASLQEYYSFYIFNRLDSYDYLGNNRLSTEKSINTDLGIRYQSAWLRLEANAFSYFFNDYIAGQILSDHQVMTIGALGVKQYQNIGQAELYGFEQALQISLHPFWTLSSTNTYTRGLDHRGHALPLIAPFTSTNGLHFQKKDYYAHIESQTAGTQRHVNFAQYGEQTTPSATIFHLAIQKIFVIRPTLKINLGFRLENVFDKAYYRHQDIMKIQRPGRNFINQLTLIF</sequence>
<reference evidence="13 14" key="1">
    <citation type="submission" date="2019-04" db="EMBL/GenBank/DDBJ databases">
        <title>Sphingobacterium olei sp. nov., isolated from oil-contaminated soil.</title>
        <authorList>
            <person name="Liu B."/>
        </authorList>
    </citation>
    <scope>NUCLEOTIDE SEQUENCE [LARGE SCALE GENOMIC DNA]</scope>
    <source>
        <strain evidence="13 14">HAL-9</strain>
    </source>
</reference>
<dbReference type="RefSeq" id="WP_136902166.1">
    <property type="nucleotide sequence ID" value="NZ_SUME01000006.1"/>
</dbReference>
<evidence type="ECO:0000256" key="1">
    <source>
        <dbReference type="ARBA" id="ARBA00004571"/>
    </source>
</evidence>
<dbReference type="Proteomes" id="UP000306808">
    <property type="component" value="Unassembled WGS sequence"/>
</dbReference>
<evidence type="ECO:0000256" key="4">
    <source>
        <dbReference type="ARBA" id="ARBA00022692"/>
    </source>
</evidence>
<dbReference type="InterPro" id="IPR012910">
    <property type="entry name" value="Plug_dom"/>
</dbReference>
<keyword evidence="10" id="KW-0732">Signal</keyword>
<organism evidence="13 14">
    <name type="scientific">Sphingobacterium olei</name>
    <dbReference type="NCBI Taxonomy" id="2571155"/>
    <lineage>
        <taxon>Bacteria</taxon>
        <taxon>Pseudomonadati</taxon>
        <taxon>Bacteroidota</taxon>
        <taxon>Sphingobacteriia</taxon>
        <taxon>Sphingobacteriales</taxon>
        <taxon>Sphingobacteriaceae</taxon>
        <taxon>Sphingobacterium</taxon>
    </lineage>
</organism>
<dbReference type="InterPro" id="IPR000531">
    <property type="entry name" value="Beta-barrel_TonB"/>
</dbReference>
<evidence type="ECO:0000256" key="2">
    <source>
        <dbReference type="ARBA" id="ARBA00022448"/>
    </source>
</evidence>
<evidence type="ECO:0000259" key="12">
    <source>
        <dbReference type="Pfam" id="PF07715"/>
    </source>
</evidence>
<dbReference type="PANTHER" id="PTHR30069:SF49">
    <property type="entry name" value="OUTER MEMBRANE PROTEIN C"/>
    <property type="match status" value="1"/>
</dbReference>
<evidence type="ECO:0000256" key="9">
    <source>
        <dbReference type="RuleBase" id="RU003357"/>
    </source>
</evidence>
<name>A0A4U0NKH7_9SPHI</name>
<dbReference type="EMBL" id="SUME01000006">
    <property type="protein sequence ID" value="TJZ54806.1"/>
    <property type="molecule type" value="Genomic_DNA"/>
</dbReference>
<comment type="similarity">
    <text evidence="8 9">Belongs to the TonB-dependent receptor family.</text>
</comment>
<evidence type="ECO:0000313" key="13">
    <source>
        <dbReference type="EMBL" id="TJZ54806.1"/>
    </source>
</evidence>
<keyword evidence="13" id="KW-0675">Receptor</keyword>
<evidence type="ECO:0000256" key="8">
    <source>
        <dbReference type="PROSITE-ProRule" id="PRU01360"/>
    </source>
</evidence>